<feature type="compositionally biased region" description="Basic and acidic residues" evidence="2">
    <location>
        <begin position="77"/>
        <end position="86"/>
    </location>
</feature>
<feature type="region of interest" description="Disordered" evidence="2">
    <location>
        <begin position="438"/>
        <end position="470"/>
    </location>
</feature>
<proteinExistence type="predicted"/>
<evidence type="ECO:0008006" key="5">
    <source>
        <dbReference type="Google" id="ProtNLM"/>
    </source>
</evidence>
<dbReference type="EMBL" id="JAGRRH010000004">
    <property type="protein sequence ID" value="KAG7370900.1"/>
    <property type="molecule type" value="Genomic_DNA"/>
</dbReference>
<reference evidence="3" key="2">
    <citation type="submission" date="2021-04" db="EMBL/GenBank/DDBJ databases">
        <authorList>
            <person name="Podell S."/>
        </authorList>
    </citation>
    <scope>NUCLEOTIDE SEQUENCE</scope>
    <source>
        <strain evidence="3">Hildebrandi</strain>
    </source>
</reference>
<evidence type="ECO:0000313" key="4">
    <source>
        <dbReference type="Proteomes" id="UP000693970"/>
    </source>
</evidence>
<feature type="region of interest" description="Disordered" evidence="2">
    <location>
        <begin position="51"/>
        <end position="125"/>
    </location>
</feature>
<feature type="compositionally biased region" description="Basic residues" evidence="2">
    <location>
        <begin position="304"/>
        <end position="317"/>
    </location>
</feature>
<feature type="compositionally biased region" description="Polar residues" evidence="2">
    <location>
        <begin position="256"/>
        <end position="268"/>
    </location>
</feature>
<dbReference type="OrthoDB" id="49149at2759"/>
<name>A0A9K3Q5C4_9STRA</name>
<feature type="compositionally biased region" description="Polar residues" evidence="2">
    <location>
        <begin position="326"/>
        <end position="343"/>
    </location>
</feature>
<dbReference type="AlphaFoldDB" id="A0A9K3Q5C4"/>
<dbReference type="Proteomes" id="UP000693970">
    <property type="component" value="Unassembled WGS sequence"/>
</dbReference>
<feature type="region of interest" description="Disordered" evidence="2">
    <location>
        <begin position="246"/>
        <end position="343"/>
    </location>
</feature>
<reference evidence="3" key="1">
    <citation type="journal article" date="2021" name="Sci. Rep.">
        <title>Diploid genomic architecture of Nitzschia inconspicua, an elite biomass production diatom.</title>
        <authorList>
            <person name="Oliver A."/>
            <person name="Podell S."/>
            <person name="Pinowska A."/>
            <person name="Traller J.C."/>
            <person name="Smith S.R."/>
            <person name="McClure R."/>
            <person name="Beliaev A."/>
            <person name="Bohutskyi P."/>
            <person name="Hill E.A."/>
            <person name="Rabines A."/>
            <person name="Zheng H."/>
            <person name="Allen L.Z."/>
            <person name="Kuo A."/>
            <person name="Grigoriev I.V."/>
            <person name="Allen A.E."/>
            <person name="Hazlebeck D."/>
            <person name="Allen E.E."/>
        </authorList>
    </citation>
    <scope>NUCLEOTIDE SEQUENCE</scope>
    <source>
        <strain evidence="3">Hildebrandi</strain>
    </source>
</reference>
<keyword evidence="4" id="KW-1185">Reference proteome</keyword>
<organism evidence="3 4">
    <name type="scientific">Nitzschia inconspicua</name>
    <dbReference type="NCBI Taxonomy" id="303405"/>
    <lineage>
        <taxon>Eukaryota</taxon>
        <taxon>Sar</taxon>
        <taxon>Stramenopiles</taxon>
        <taxon>Ochrophyta</taxon>
        <taxon>Bacillariophyta</taxon>
        <taxon>Bacillariophyceae</taxon>
        <taxon>Bacillariophycidae</taxon>
        <taxon>Bacillariales</taxon>
        <taxon>Bacillariaceae</taxon>
        <taxon>Nitzschia</taxon>
    </lineage>
</organism>
<evidence type="ECO:0000313" key="3">
    <source>
        <dbReference type="EMBL" id="KAG7370900.1"/>
    </source>
</evidence>
<feature type="compositionally biased region" description="Polar residues" evidence="2">
    <location>
        <begin position="444"/>
        <end position="457"/>
    </location>
</feature>
<feature type="coiled-coil region" evidence="1">
    <location>
        <begin position="346"/>
        <end position="429"/>
    </location>
</feature>
<evidence type="ECO:0000256" key="1">
    <source>
        <dbReference type="SAM" id="Coils"/>
    </source>
</evidence>
<gene>
    <name evidence="3" type="ORF">IV203_019470</name>
</gene>
<keyword evidence="1" id="KW-0175">Coiled coil</keyword>
<evidence type="ECO:0000256" key="2">
    <source>
        <dbReference type="SAM" id="MobiDB-lite"/>
    </source>
</evidence>
<feature type="compositionally biased region" description="Low complexity" evidence="2">
    <location>
        <begin position="108"/>
        <end position="121"/>
    </location>
</feature>
<protein>
    <recommendedName>
        <fullName evidence="5">START domain-containing protein</fullName>
    </recommendedName>
</protein>
<feature type="compositionally biased region" description="Polar residues" evidence="2">
    <location>
        <begin position="292"/>
        <end position="303"/>
    </location>
</feature>
<sequence>MGSDGLLMRQQKQTVKKAGAAESVMKMTISSSSSAPQLSMKNEFSVPYKMRKFSDDPLDSSSPELRLPLAPLSTRGKSREQQDVEIQHMPATPSSESSGVAPPLPYATGTPSPYNPSNTPTMEQQQQGIPIPTFMQPLLGMEFVPFVMPSVDETTMSTFGEVLTDKLLEDLDVGCPYSTTTTAPETSPLPVSTTNSPLNVLDTSSPKSKLLLTNLHNLDIDSSPTLASRQSEDFRSEQMSEYLQQNDDNIEVVPQSPLSSRIPTSTGTRRLPVFPRRRARSFGVDSGKPPTHNKNSYTSSSNNPRRKMGLRFIKKRQKDGDKLMSGQGNNNNNDEQSAARNSTDCFEQQQALLKQQESILQTMQEEALALQHNSKEIEGRVKMLQQDIAQLNTVLEKKHGTLQSEIKNLEQAQEGLQKLQQAALKASRAVTDSIQRMMKKDSTDTTVEFQPASSPSRQRAETAPTDSDTYMHENDMRLDVYQAINEAPSAASTCSSVKSYLNLDTVPSTDGFVFVGHDLQSILRNLDQLGYDVATDESDRFVPTRETEKAMNSYETISNENDDWPVQPWCSAHHDDVLIWTGDVRHDGLGSDWPVCKARGLMNTSPRALIEYLADSTKIMEYNKMSQGREDLHFFQKGIDTLATDSPYGIAGECKIVKAINKPRFLPITIEMISLMHCKPIETAPGSYMMVYRSVFEDRSASGDVSPVIRSEMLLGVVLVRPYNRDHSITEMTSITHMYSPGVPEMIARRAAPSSAMNLLRDLQLIFKK</sequence>
<comment type="caution">
    <text evidence="3">The sequence shown here is derived from an EMBL/GenBank/DDBJ whole genome shotgun (WGS) entry which is preliminary data.</text>
</comment>
<feature type="compositionally biased region" description="Low complexity" evidence="2">
    <location>
        <begin position="59"/>
        <end position="69"/>
    </location>
</feature>
<accession>A0A9K3Q5C4</accession>